<protein>
    <submittedName>
        <fullName evidence="3">Uncharacterized protein</fullName>
    </submittedName>
</protein>
<dbReference type="AlphaFoldDB" id="A0AAE0L6A3"/>
<dbReference type="InterPro" id="IPR001563">
    <property type="entry name" value="Peptidase_S10"/>
</dbReference>
<proteinExistence type="inferred from homology"/>
<comment type="caution">
    <text evidence="3">The sequence shown here is derived from an EMBL/GenBank/DDBJ whole genome shotgun (WGS) entry which is preliminary data.</text>
</comment>
<name>A0AAE0L6A3_9CHLO</name>
<sequence>VTLLPTVPWSRQAEYSKVERAVWRLRPEDKEVAGYVHQLGNFSHVIVRGAGHIVPGDQPERALDMITRFIEGVKYENLPNPVSSMEQPIGMSANSRASVQL</sequence>
<comment type="similarity">
    <text evidence="1">Belongs to the peptidase S10 family.</text>
</comment>
<accession>A0AAE0L6A3</accession>
<dbReference type="Proteomes" id="UP001190700">
    <property type="component" value="Unassembled WGS sequence"/>
</dbReference>
<dbReference type="GO" id="GO:0004185">
    <property type="term" value="F:serine-type carboxypeptidase activity"/>
    <property type="evidence" value="ECO:0007669"/>
    <property type="project" value="InterPro"/>
</dbReference>
<dbReference type="EMBL" id="LGRX02008488">
    <property type="protein sequence ID" value="KAK3273422.1"/>
    <property type="molecule type" value="Genomic_DNA"/>
</dbReference>
<gene>
    <name evidence="3" type="ORF">CYMTET_18329</name>
</gene>
<organism evidence="3 4">
    <name type="scientific">Cymbomonas tetramitiformis</name>
    <dbReference type="NCBI Taxonomy" id="36881"/>
    <lineage>
        <taxon>Eukaryota</taxon>
        <taxon>Viridiplantae</taxon>
        <taxon>Chlorophyta</taxon>
        <taxon>Pyramimonadophyceae</taxon>
        <taxon>Pyramimonadales</taxon>
        <taxon>Pyramimonadaceae</taxon>
        <taxon>Cymbomonas</taxon>
    </lineage>
</organism>
<dbReference type="GO" id="GO:0006508">
    <property type="term" value="P:proteolysis"/>
    <property type="evidence" value="ECO:0007669"/>
    <property type="project" value="InterPro"/>
</dbReference>
<dbReference type="InterPro" id="IPR033124">
    <property type="entry name" value="Ser_caboxypep_his_AS"/>
</dbReference>
<evidence type="ECO:0000313" key="3">
    <source>
        <dbReference type="EMBL" id="KAK3273422.1"/>
    </source>
</evidence>
<evidence type="ECO:0000313" key="4">
    <source>
        <dbReference type="Proteomes" id="UP001190700"/>
    </source>
</evidence>
<dbReference type="PROSITE" id="PS00560">
    <property type="entry name" value="CARBOXYPEPT_SER_HIS"/>
    <property type="match status" value="1"/>
</dbReference>
<feature type="non-terminal residue" evidence="3">
    <location>
        <position position="1"/>
    </location>
</feature>
<evidence type="ECO:0000256" key="1">
    <source>
        <dbReference type="ARBA" id="ARBA00009431"/>
    </source>
</evidence>
<dbReference type="Pfam" id="PF00450">
    <property type="entry name" value="Peptidase_S10"/>
    <property type="match status" value="1"/>
</dbReference>
<reference evidence="3 4" key="1">
    <citation type="journal article" date="2015" name="Genome Biol. Evol.">
        <title>Comparative Genomics of a Bacterivorous Green Alga Reveals Evolutionary Causalities and Consequences of Phago-Mixotrophic Mode of Nutrition.</title>
        <authorList>
            <person name="Burns J.A."/>
            <person name="Paasch A."/>
            <person name="Narechania A."/>
            <person name="Kim E."/>
        </authorList>
    </citation>
    <scope>NUCLEOTIDE SEQUENCE [LARGE SCALE GENOMIC DNA]</scope>
    <source>
        <strain evidence="3 4">PLY_AMNH</strain>
    </source>
</reference>
<evidence type="ECO:0000256" key="2">
    <source>
        <dbReference type="SAM" id="MobiDB-lite"/>
    </source>
</evidence>
<dbReference type="SUPFAM" id="SSF53474">
    <property type="entry name" value="alpha/beta-Hydrolases"/>
    <property type="match status" value="1"/>
</dbReference>
<feature type="region of interest" description="Disordered" evidence="2">
    <location>
        <begin position="81"/>
        <end position="101"/>
    </location>
</feature>
<keyword evidence="4" id="KW-1185">Reference proteome</keyword>
<dbReference type="Gene3D" id="3.40.50.12670">
    <property type="match status" value="1"/>
</dbReference>
<dbReference type="InterPro" id="IPR029058">
    <property type="entry name" value="AB_hydrolase_fold"/>
</dbReference>